<gene>
    <name evidence="2" type="ORF">EV668_1210</name>
</gene>
<feature type="signal peptide" evidence="1">
    <location>
        <begin position="1"/>
        <end position="29"/>
    </location>
</feature>
<dbReference type="EMBL" id="SNZR01000011">
    <property type="protein sequence ID" value="TDR93941.1"/>
    <property type="molecule type" value="Genomic_DNA"/>
</dbReference>
<keyword evidence="3" id="KW-1185">Reference proteome</keyword>
<dbReference type="AlphaFoldDB" id="A0A4R7C6Q3"/>
<comment type="caution">
    <text evidence="2">The sequence shown here is derived from an EMBL/GenBank/DDBJ whole genome shotgun (WGS) entry which is preliminary data.</text>
</comment>
<proteinExistence type="predicted"/>
<dbReference type="OrthoDB" id="8019816at2"/>
<feature type="chain" id="PRO_5020741365" evidence="1">
    <location>
        <begin position="30"/>
        <end position="122"/>
    </location>
</feature>
<keyword evidence="1" id="KW-0732">Signal</keyword>
<evidence type="ECO:0000313" key="2">
    <source>
        <dbReference type="EMBL" id="TDR93941.1"/>
    </source>
</evidence>
<sequence length="122" mass="13007">MRSSKSALTTLLVAAAAVILPAMSGGASAQEAPKRPPSPELDACRTTGLMALKERNPPVSDLVLDPDSSVVAKADTKVEDTPVRVVVMGDAYLERKGTEKPHRYLCLIGDKGKVLLTFFTQQ</sequence>
<protein>
    <submittedName>
        <fullName evidence="2">Uncharacterized protein</fullName>
    </submittedName>
</protein>
<organism evidence="2 3">
    <name type="scientific">Enterovirga rhinocerotis</name>
    <dbReference type="NCBI Taxonomy" id="1339210"/>
    <lineage>
        <taxon>Bacteria</taxon>
        <taxon>Pseudomonadati</taxon>
        <taxon>Pseudomonadota</taxon>
        <taxon>Alphaproteobacteria</taxon>
        <taxon>Hyphomicrobiales</taxon>
        <taxon>Methylobacteriaceae</taxon>
        <taxon>Enterovirga</taxon>
    </lineage>
</organism>
<evidence type="ECO:0000256" key="1">
    <source>
        <dbReference type="SAM" id="SignalP"/>
    </source>
</evidence>
<name>A0A4R7C6Q3_9HYPH</name>
<accession>A0A4R7C6Q3</accession>
<dbReference type="RefSeq" id="WP_133768892.1">
    <property type="nucleotide sequence ID" value="NZ_SNZR01000011.1"/>
</dbReference>
<dbReference type="Proteomes" id="UP000295122">
    <property type="component" value="Unassembled WGS sequence"/>
</dbReference>
<reference evidence="2 3" key="1">
    <citation type="submission" date="2019-03" db="EMBL/GenBank/DDBJ databases">
        <title>Genomic Encyclopedia of Type Strains, Phase IV (KMG-IV): sequencing the most valuable type-strain genomes for metagenomic binning, comparative biology and taxonomic classification.</title>
        <authorList>
            <person name="Goeker M."/>
        </authorList>
    </citation>
    <scope>NUCLEOTIDE SEQUENCE [LARGE SCALE GENOMIC DNA]</scope>
    <source>
        <strain evidence="2 3">DSM 25903</strain>
    </source>
</reference>
<evidence type="ECO:0000313" key="3">
    <source>
        <dbReference type="Proteomes" id="UP000295122"/>
    </source>
</evidence>